<dbReference type="InParanoid" id="B9T5G4"/>
<protein>
    <recommendedName>
        <fullName evidence="3">Reverse transcriptase zinc-binding domain-containing protein</fullName>
    </recommendedName>
</protein>
<evidence type="ECO:0008006" key="3">
    <source>
        <dbReference type="Google" id="ProtNLM"/>
    </source>
</evidence>
<dbReference type="AlphaFoldDB" id="B9T5G4"/>
<organism evidence="1 2">
    <name type="scientific">Ricinus communis</name>
    <name type="common">Castor bean</name>
    <dbReference type="NCBI Taxonomy" id="3988"/>
    <lineage>
        <taxon>Eukaryota</taxon>
        <taxon>Viridiplantae</taxon>
        <taxon>Streptophyta</taxon>
        <taxon>Embryophyta</taxon>
        <taxon>Tracheophyta</taxon>
        <taxon>Spermatophyta</taxon>
        <taxon>Magnoliopsida</taxon>
        <taxon>eudicotyledons</taxon>
        <taxon>Gunneridae</taxon>
        <taxon>Pentapetalae</taxon>
        <taxon>rosids</taxon>
        <taxon>fabids</taxon>
        <taxon>Malpighiales</taxon>
        <taxon>Euphorbiaceae</taxon>
        <taxon>Acalyphoideae</taxon>
        <taxon>Acalypheae</taxon>
        <taxon>Ricinus</taxon>
    </lineage>
</organism>
<proteinExistence type="predicted"/>
<name>B9T5G4_RICCO</name>
<dbReference type="Proteomes" id="UP000008311">
    <property type="component" value="Unassembled WGS sequence"/>
</dbReference>
<reference evidence="2" key="1">
    <citation type="journal article" date="2010" name="Nat. Biotechnol.">
        <title>Draft genome sequence of the oilseed species Ricinus communis.</title>
        <authorList>
            <person name="Chan A.P."/>
            <person name="Crabtree J."/>
            <person name="Zhao Q."/>
            <person name="Lorenzi H."/>
            <person name="Orvis J."/>
            <person name="Puiu D."/>
            <person name="Melake-Berhan A."/>
            <person name="Jones K.M."/>
            <person name="Redman J."/>
            <person name="Chen G."/>
            <person name="Cahoon E.B."/>
            <person name="Gedil M."/>
            <person name="Stanke M."/>
            <person name="Haas B.J."/>
            <person name="Wortman J.R."/>
            <person name="Fraser-Liggett C.M."/>
            <person name="Ravel J."/>
            <person name="Rabinowicz P.D."/>
        </authorList>
    </citation>
    <scope>NUCLEOTIDE SEQUENCE [LARGE SCALE GENOMIC DNA]</scope>
    <source>
        <strain evidence="2">cv. Hale</strain>
    </source>
</reference>
<sequence>MIRGRDVLQRGLRWNTVSGEQISLWTDKWNPDVKEFKVSSMPPTNGGPTRVAELIDWGRRSWNNLDPSPSNVIHSDKLIWKSSWKLKANPRVKTFTWRAVCNALPSLAALKHMKCISSEYMLVVWED</sequence>
<keyword evidence="2" id="KW-1185">Reference proteome</keyword>
<gene>
    <name evidence="1" type="ORF">RCOM_0078690</name>
</gene>
<accession>B9T5G4</accession>
<evidence type="ECO:0000313" key="1">
    <source>
        <dbReference type="EMBL" id="EEF28899.1"/>
    </source>
</evidence>
<evidence type="ECO:0000313" key="2">
    <source>
        <dbReference type="Proteomes" id="UP000008311"/>
    </source>
</evidence>
<dbReference type="EMBL" id="EQ974526">
    <property type="protein sequence ID" value="EEF28899.1"/>
    <property type="molecule type" value="Genomic_DNA"/>
</dbReference>